<sequence length="303" mass="33576">MAVAARAQWKGYVRLGEVTVPVALYTATSTSERISFHTVNRETGNRVRRQFVDSVTGKTVEKEDQVKGFEIDKDRYVVLAPEEVASAVPESDKTLRVQAFITCDDIDKVYFDRPYYLTPDRLGMDAYTLLRDGMRKANVAGIAQTVLFRRMRTVLLRPHGNGLIATTLNFDYEVRSAEEAFKDIPEIKIEGEMLDLAKHIIGMKRGTFSADEFDDRYEAALAELIKAKLEGKTLPKRAPPKVSTPNELLEALRQSAGVPAAPEPKRRAGKTGASRTKTARSTAGKAKTKAGAKRASSPQRRAS</sequence>
<evidence type="ECO:0000256" key="1">
    <source>
        <dbReference type="ARBA" id="ARBA00023125"/>
    </source>
</evidence>
<feature type="domain" description="Ku" evidence="4">
    <location>
        <begin position="57"/>
        <end position="186"/>
    </location>
</feature>
<evidence type="ECO:0000256" key="3">
    <source>
        <dbReference type="SAM" id="MobiDB-lite"/>
    </source>
</evidence>
<dbReference type="CDD" id="cd00789">
    <property type="entry name" value="KU_like"/>
    <property type="match status" value="1"/>
</dbReference>
<accession>A0ABS4QUY5</accession>
<dbReference type="SMART" id="SM00559">
    <property type="entry name" value="Ku78"/>
    <property type="match status" value="1"/>
</dbReference>
<name>A0ABS4QUY5_9HYPH</name>
<evidence type="ECO:0000313" key="6">
    <source>
        <dbReference type="Proteomes" id="UP000730739"/>
    </source>
</evidence>
<keyword evidence="2" id="KW-0227">DNA damage</keyword>
<dbReference type="SUPFAM" id="SSF100939">
    <property type="entry name" value="SPOC domain-like"/>
    <property type="match status" value="1"/>
</dbReference>
<evidence type="ECO:0000256" key="2">
    <source>
        <dbReference type="HAMAP-Rule" id="MF_01875"/>
    </source>
</evidence>
<dbReference type="EMBL" id="JAGILA010000001">
    <property type="protein sequence ID" value="MBP2234456.1"/>
    <property type="molecule type" value="Genomic_DNA"/>
</dbReference>
<keyword evidence="6" id="KW-1185">Reference proteome</keyword>
<dbReference type="PANTHER" id="PTHR41251">
    <property type="entry name" value="NON-HOMOLOGOUS END JOINING PROTEIN KU"/>
    <property type="match status" value="1"/>
</dbReference>
<comment type="similarity">
    <text evidence="2">Belongs to the prokaryotic Ku family.</text>
</comment>
<dbReference type="InterPro" id="IPR016194">
    <property type="entry name" value="SPOC-like_C_dom_sf"/>
</dbReference>
<dbReference type="NCBIfam" id="TIGR02772">
    <property type="entry name" value="Ku_bact"/>
    <property type="match status" value="1"/>
</dbReference>
<organism evidence="5 6">
    <name type="scientific">Sinorhizobium kostiense</name>
    <dbReference type="NCBI Taxonomy" id="76747"/>
    <lineage>
        <taxon>Bacteria</taxon>
        <taxon>Pseudomonadati</taxon>
        <taxon>Pseudomonadota</taxon>
        <taxon>Alphaproteobacteria</taxon>
        <taxon>Hyphomicrobiales</taxon>
        <taxon>Rhizobiaceae</taxon>
        <taxon>Sinorhizobium/Ensifer group</taxon>
        <taxon>Sinorhizobium</taxon>
    </lineage>
</organism>
<dbReference type="Gene3D" id="2.40.290.10">
    <property type="match status" value="1"/>
</dbReference>
<dbReference type="InterPro" id="IPR006164">
    <property type="entry name" value="DNA_bd_Ku70/Ku80"/>
</dbReference>
<dbReference type="PIRSF" id="PIRSF006493">
    <property type="entry name" value="Prok_Ku"/>
    <property type="match status" value="1"/>
</dbReference>
<comment type="function">
    <text evidence="2">With LigD forms a non-homologous end joining (NHEJ) DNA repair enzyme, which repairs dsDNA breaks with reduced fidelity. Binds linear dsDNA with 5'- and 3'- overhangs but not closed circular dsDNA nor ssDNA. Recruits and stimulates the ligase activity of LigD.</text>
</comment>
<dbReference type="PANTHER" id="PTHR41251:SF1">
    <property type="entry name" value="NON-HOMOLOGOUS END JOINING PROTEIN KU"/>
    <property type="match status" value="1"/>
</dbReference>
<dbReference type="InterPro" id="IPR009187">
    <property type="entry name" value="Prok_Ku"/>
</dbReference>
<keyword evidence="1 2" id="KW-0238">DNA-binding</keyword>
<dbReference type="HAMAP" id="MF_01875">
    <property type="entry name" value="Prokaryotic_Ku"/>
    <property type="match status" value="1"/>
</dbReference>
<dbReference type="RefSeq" id="WP_209600686.1">
    <property type="nucleotide sequence ID" value="NZ_JAGILA010000001.1"/>
</dbReference>
<reference evidence="5 6" key="1">
    <citation type="submission" date="2021-03" db="EMBL/GenBank/DDBJ databases">
        <title>Genomic Encyclopedia of Type Strains, Phase IV (KMG-IV): sequencing the most valuable type-strain genomes for metagenomic binning, comparative biology and taxonomic classification.</title>
        <authorList>
            <person name="Goeker M."/>
        </authorList>
    </citation>
    <scope>NUCLEOTIDE SEQUENCE [LARGE SCALE GENOMIC DNA]</scope>
    <source>
        <strain evidence="5 6">DSM 13372</strain>
    </source>
</reference>
<feature type="compositionally biased region" description="Low complexity" evidence="3">
    <location>
        <begin position="275"/>
        <end position="285"/>
    </location>
</feature>
<comment type="subunit">
    <text evidence="2">Homodimer. Interacts with LigD.</text>
</comment>
<dbReference type="Proteomes" id="UP000730739">
    <property type="component" value="Unassembled WGS sequence"/>
</dbReference>
<dbReference type="Pfam" id="PF02735">
    <property type="entry name" value="Ku"/>
    <property type="match status" value="1"/>
</dbReference>
<evidence type="ECO:0000313" key="5">
    <source>
        <dbReference type="EMBL" id="MBP2234456.1"/>
    </source>
</evidence>
<keyword evidence="2" id="KW-0233">DNA recombination</keyword>
<comment type="caution">
    <text evidence="5">The sequence shown here is derived from an EMBL/GenBank/DDBJ whole genome shotgun (WGS) entry which is preliminary data.</text>
</comment>
<gene>
    <name evidence="2" type="primary">ku</name>
    <name evidence="5" type="ORF">J2Z31_000946</name>
</gene>
<evidence type="ECO:0000259" key="4">
    <source>
        <dbReference type="SMART" id="SM00559"/>
    </source>
</evidence>
<protein>
    <recommendedName>
        <fullName evidence="2">Non-homologous end joining protein Ku</fullName>
    </recommendedName>
</protein>
<keyword evidence="2" id="KW-0234">DNA repair</keyword>
<feature type="region of interest" description="Disordered" evidence="3">
    <location>
        <begin position="251"/>
        <end position="303"/>
    </location>
</feature>
<proteinExistence type="inferred from homology"/>